<gene>
    <name evidence="2" type="ORF">NP493_3554g00000</name>
    <name evidence="3" type="ORF">NP493_543g03037</name>
</gene>
<evidence type="ECO:0000313" key="4">
    <source>
        <dbReference type="Proteomes" id="UP001209878"/>
    </source>
</evidence>
<dbReference type="Proteomes" id="UP001209878">
    <property type="component" value="Unassembled WGS sequence"/>
</dbReference>
<evidence type="ECO:0000256" key="1">
    <source>
        <dbReference type="SAM" id="MobiDB-lite"/>
    </source>
</evidence>
<comment type="caution">
    <text evidence="3">The sequence shown here is derived from an EMBL/GenBank/DDBJ whole genome shotgun (WGS) entry which is preliminary data.</text>
</comment>
<evidence type="ECO:0000313" key="2">
    <source>
        <dbReference type="EMBL" id="KAK2146897.1"/>
    </source>
</evidence>
<reference evidence="3" key="1">
    <citation type="journal article" date="2023" name="Mol. Biol. Evol.">
        <title>Third-Generation Sequencing Reveals the Adaptive Role of the Epigenome in Three Deep-Sea Polychaetes.</title>
        <authorList>
            <person name="Perez M."/>
            <person name="Aroh O."/>
            <person name="Sun Y."/>
            <person name="Lan Y."/>
            <person name="Juniper S.K."/>
            <person name="Young C.R."/>
            <person name="Angers B."/>
            <person name="Qian P.Y."/>
        </authorList>
    </citation>
    <scope>NUCLEOTIDE SEQUENCE</scope>
    <source>
        <strain evidence="3">R07B-5</strain>
    </source>
</reference>
<feature type="region of interest" description="Disordered" evidence="1">
    <location>
        <begin position="41"/>
        <end position="75"/>
    </location>
</feature>
<dbReference type="AlphaFoldDB" id="A0AAD9NPZ1"/>
<evidence type="ECO:0000313" key="3">
    <source>
        <dbReference type="EMBL" id="KAK2178462.1"/>
    </source>
</evidence>
<organism evidence="3 4">
    <name type="scientific">Ridgeia piscesae</name>
    <name type="common">Tubeworm</name>
    <dbReference type="NCBI Taxonomy" id="27915"/>
    <lineage>
        <taxon>Eukaryota</taxon>
        <taxon>Metazoa</taxon>
        <taxon>Spiralia</taxon>
        <taxon>Lophotrochozoa</taxon>
        <taxon>Annelida</taxon>
        <taxon>Polychaeta</taxon>
        <taxon>Sedentaria</taxon>
        <taxon>Canalipalpata</taxon>
        <taxon>Sabellida</taxon>
        <taxon>Siboglinidae</taxon>
        <taxon>Ridgeia</taxon>
    </lineage>
</organism>
<dbReference type="EMBL" id="JAODUO010003548">
    <property type="protein sequence ID" value="KAK2146897.1"/>
    <property type="molecule type" value="Genomic_DNA"/>
</dbReference>
<accession>A0AAD9NPZ1</accession>
<keyword evidence="4" id="KW-1185">Reference proteome</keyword>
<protein>
    <submittedName>
        <fullName evidence="3">Uncharacterized protein</fullName>
    </submittedName>
</protein>
<name>A0AAD9NPZ1_RIDPI</name>
<dbReference type="EMBL" id="JAODUO010000543">
    <property type="protein sequence ID" value="KAK2178462.1"/>
    <property type="molecule type" value="Genomic_DNA"/>
</dbReference>
<sequence length="118" mass="12871">MASTNKEQTTISAHLKEQTTISTPVVDRRRCDGAKAELLSRRPAAMPSARLPERQGVPEVAESDDKKAGKPRGKLVRFDHCVGGQTTQRPKLKRAGTPYWAAEETITAIDADDESDAV</sequence>
<proteinExistence type="predicted"/>